<keyword evidence="1" id="KW-0285">Flavoprotein</keyword>
<dbReference type="Gene3D" id="3.20.20.30">
    <property type="entry name" value="Luciferase-like domain"/>
    <property type="match status" value="1"/>
</dbReference>
<dbReference type="GO" id="GO:0008726">
    <property type="term" value="F:alkanesulfonate monooxygenase activity"/>
    <property type="evidence" value="ECO:0007669"/>
    <property type="project" value="TreeGrafter"/>
</dbReference>
<dbReference type="InterPro" id="IPR036661">
    <property type="entry name" value="Luciferase-like_sf"/>
</dbReference>
<dbReference type="Proteomes" id="UP000655044">
    <property type="component" value="Unassembled WGS sequence"/>
</dbReference>
<gene>
    <name evidence="6" type="ORF">Pro02_69340</name>
</gene>
<dbReference type="InterPro" id="IPR050172">
    <property type="entry name" value="SsuD_RutA_monooxygenase"/>
</dbReference>
<dbReference type="EMBL" id="BOOI01000082">
    <property type="protein sequence ID" value="GIH88526.1"/>
    <property type="molecule type" value="Genomic_DNA"/>
</dbReference>
<sequence length="266" mass="28957">MGVKYAIGLPTVGDFGDVRGLVDLAVSAERHGWDGVHLWDHVLYHEPGWPVTSSTVAAAAIAAATGRIRIILTVVLPRRQVQEVAQDTAAIDALSGRRLTVLTTIGSMDREYTEFGLDPDMRARGRALDERLDRLTELWARWGVPRVPVWCGGRWPHRAGLRRAARFDGAMPTFDQQRTRNVAVDEFAEATSFVRTLTAGQPDIARGNGQPDIALEGATEAASAAAQIAPYAAAGMTWWIEALGWWRGDRTAAASRILQGPPAVTR</sequence>
<name>A0A8J3S528_PLARO</name>
<evidence type="ECO:0000256" key="3">
    <source>
        <dbReference type="ARBA" id="ARBA00023002"/>
    </source>
</evidence>
<evidence type="ECO:0000256" key="4">
    <source>
        <dbReference type="ARBA" id="ARBA00023033"/>
    </source>
</evidence>
<evidence type="ECO:0000313" key="7">
    <source>
        <dbReference type="Proteomes" id="UP000655044"/>
    </source>
</evidence>
<dbReference type="Pfam" id="PF00296">
    <property type="entry name" value="Bac_luciferase"/>
    <property type="match status" value="1"/>
</dbReference>
<keyword evidence="2" id="KW-0288">FMN</keyword>
<dbReference type="SUPFAM" id="SSF51679">
    <property type="entry name" value="Bacterial luciferase-like"/>
    <property type="match status" value="1"/>
</dbReference>
<organism evidence="6 7">
    <name type="scientific">Planobispora rosea</name>
    <dbReference type="NCBI Taxonomy" id="35762"/>
    <lineage>
        <taxon>Bacteria</taxon>
        <taxon>Bacillati</taxon>
        <taxon>Actinomycetota</taxon>
        <taxon>Actinomycetes</taxon>
        <taxon>Streptosporangiales</taxon>
        <taxon>Streptosporangiaceae</taxon>
        <taxon>Planobispora</taxon>
    </lineage>
</organism>
<evidence type="ECO:0000256" key="1">
    <source>
        <dbReference type="ARBA" id="ARBA00022630"/>
    </source>
</evidence>
<evidence type="ECO:0000256" key="2">
    <source>
        <dbReference type="ARBA" id="ARBA00022643"/>
    </source>
</evidence>
<keyword evidence="7" id="KW-1185">Reference proteome</keyword>
<proteinExistence type="predicted"/>
<dbReference type="AlphaFoldDB" id="A0A8J3S528"/>
<dbReference type="GO" id="GO:0046306">
    <property type="term" value="P:alkanesulfonate catabolic process"/>
    <property type="evidence" value="ECO:0007669"/>
    <property type="project" value="TreeGrafter"/>
</dbReference>
<evidence type="ECO:0000259" key="5">
    <source>
        <dbReference type="Pfam" id="PF00296"/>
    </source>
</evidence>
<reference evidence="6" key="1">
    <citation type="submission" date="2021-01" db="EMBL/GenBank/DDBJ databases">
        <title>Whole genome shotgun sequence of Planobispora rosea NBRC 15558.</title>
        <authorList>
            <person name="Komaki H."/>
            <person name="Tamura T."/>
        </authorList>
    </citation>
    <scope>NUCLEOTIDE SEQUENCE</scope>
    <source>
        <strain evidence="6">NBRC 15558</strain>
    </source>
</reference>
<keyword evidence="4" id="KW-0503">Monooxygenase</keyword>
<feature type="domain" description="Luciferase-like" evidence="5">
    <location>
        <begin position="17"/>
        <end position="141"/>
    </location>
</feature>
<protein>
    <recommendedName>
        <fullName evidence="5">Luciferase-like domain-containing protein</fullName>
    </recommendedName>
</protein>
<accession>A0A8J3S528</accession>
<keyword evidence="3" id="KW-0560">Oxidoreductase</keyword>
<dbReference type="PANTHER" id="PTHR42847:SF4">
    <property type="entry name" value="ALKANESULFONATE MONOOXYGENASE-RELATED"/>
    <property type="match status" value="1"/>
</dbReference>
<evidence type="ECO:0000313" key="6">
    <source>
        <dbReference type="EMBL" id="GIH88526.1"/>
    </source>
</evidence>
<comment type="caution">
    <text evidence="6">The sequence shown here is derived from an EMBL/GenBank/DDBJ whole genome shotgun (WGS) entry which is preliminary data.</text>
</comment>
<dbReference type="PANTHER" id="PTHR42847">
    <property type="entry name" value="ALKANESULFONATE MONOOXYGENASE"/>
    <property type="match status" value="1"/>
</dbReference>
<dbReference type="InterPro" id="IPR011251">
    <property type="entry name" value="Luciferase-like_dom"/>
</dbReference>